<dbReference type="Gene3D" id="3.40.50.300">
    <property type="entry name" value="P-loop containing nucleotide triphosphate hydrolases"/>
    <property type="match status" value="1"/>
</dbReference>
<dbReference type="Proteomes" id="UP000675882">
    <property type="component" value="Unassembled WGS sequence"/>
</dbReference>
<dbReference type="AlphaFoldDB" id="A0A916BCA8"/>
<sequence length="445" mass="51609">MPNDLPALEDKLEWQTEKMRILEHICKCEMPHIMGVHGDWGSGKTSFMRQLEKLLKERLLPNGEPLDLPDTIIPIWFDAWQYQNEPVPVVALLHEIRRQMQGIERLKAKFEEIGTIALYSLLDGVSGISRAIGLEGISAEKIEQHAEKWEQQHHAQALASDTIRNQLKKTIQCLLPTKEYRLAVFIDDLDRCNPKAAFRLLEGLKIYLSIPNCVFILGMNERILVDAIREEISAPKDTSGEELKLRAAHYLEKICTDIYRLPIPNDPLKFLLHFIPDENHKTALRCAILNKKSDSKPAIPCLPPNPRRLKALARQWLCFSQYLDFPEENTEQQKYWAARILIAAYVHQFHRDLWERWHFNPDFFMQISAWCNNQITEETHDKYKWIGALKLSGKQNNDGTWTSGFPNPGDIDTFWMDSLINEHPNLVARDFTSLLNRTRLLQTSS</sequence>
<dbReference type="SUPFAM" id="SSF52540">
    <property type="entry name" value="P-loop containing nucleoside triphosphate hydrolases"/>
    <property type="match status" value="1"/>
</dbReference>
<name>A0A916BCA8_9PROT</name>
<keyword evidence="3" id="KW-1185">Reference proteome</keyword>
<evidence type="ECO:0000259" key="1">
    <source>
        <dbReference type="Pfam" id="PF07693"/>
    </source>
</evidence>
<evidence type="ECO:0000313" key="3">
    <source>
        <dbReference type="Proteomes" id="UP000675882"/>
    </source>
</evidence>
<comment type="caution">
    <text evidence="2">The sequence shown here is derived from an EMBL/GenBank/DDBJ whole genome shotgun (WGS) entry which is preliminary data.</text>
</comment>
<reference evidence="2" key="1">
    <citation type="submission" date="2021-02" db="EMBL/GenBank/DDBJ databases">
        <authorList>
            <person name="Han P."/>
        </authorList>
    </citation>
    <scope>NUCLEOTIDE SEQUENCE</scope>
    <source>
        <strain evidence="2">Candidatus Nitrotoga sp. ZN8</strain>
    </source>
</reference>
<dbReference type="InterPro" id="IPR011646">
    <property type="entry name" value="KAP_P-loop"/>
</dbReference>
<protein>
    <submittedName>
        <fullName evidence="2">P-loop ATPase</fullName>
    </submittedName>
</protein>
<feature type="domain" description="KAP NTPase" evidence="1">
    <location>
        <begin position="21"/>
        <end position="256"/>
    </location>
</feature>
<dbReference type="RefSeq" id="WP_246487052.1">
    <property type="nucleotide sequence ID" value="NZ_CAJNBL010000010.1"/>
</dbReference>
<dbReference type="InterPro" id="IPR027417">
    <property type="entry name" value="P-loop_NTPase"/>
</dbReference>
<dbReference type="PANTHER" id="PTHR22674">
    <property type="entry name" value="NTPASE, KAP FAMILY P-LOOP DOMAIN-CONTAINING 1"/>
    <property type="match status" value="1"/>
</dbReference>
<organism evidence="2 3">
    <name type="scientific">Candidatus Nitrotoga fabula</name>
    <dbReference type="NCBI Taxonomy" id="2182327"/>
    <lineage>
        <taxon>Bacteria</taxon>
        <taxon>Pseudomonadati</taxon>
        <taxon>Pseudomonadota</taxon>
        <taxon>Betaproteobacteria</taxon>
        <taxon>Nitrosomonadales</taxon>
        <taxon>Gallionellaceae</taxon>
        <taxon>Candidatus Nitrotoga</taxon>
    </lineage>
</organism>
<dbReference type="InterPro" id="IPR052754">
    <property type="entry name" value="NTPase_KAP_P-loop"/>
</dbReference>
<dbReference type="EMBL" id="CAJNBL010000010">
    <property type="protein sequence ID" value="CAE6706754.1"/>
    <property type="molecule type" value="Genomic_DNA"/>
</dbReference>
<accession>A0A916BCA8</accession>
<evidence type="ECO:0000313" key="2">
    <source>
        <dbReference type="EMBL" id="CAE6706754.1"/>
    </source>
</evidence>
<dbReference type="PANTHER" id="PTHR22674:SF6">
    <property type="entry name" value="NTPASE KAP FAMILY P-LOOP DOMAIN-CONTAINING PROTEIN 1"/>
    <property type="match status" value="1"/>
</dbReference>
<dbReference type="Pfam" id="PF07693">
    <property type="entry name" value="KAP_NTPase"/>
    <property type="match status" value="1"/>
</dbReference>
<proteinExistence type="predicted"/>
<gene>
    <name evidence="2" type="ORF">NTGZN8_180004</name>
</gene>